<organism evidence="3 4">
    <name type="scientific">Microtetraspora malaysiensis</name>
    <dbReference type="NCBI Taxonomy" id="161358"/>
    <lineage>
        <taxon>Bacteria</taxon>
        <taxon>Bacillati</taxon>
        <taxon>Actinomycetota</taxon>
        <taxon>Actinomycetes</taxon>
        <taxon>Streptosporangiales</taxon>
        <taxon>Streptosporangiaceae</taxon>
        <taxon>Microtetraspora</taxon>
    </lineage>
</organism>
<dbReference type="SUPFAM" id="SSF53474">
    <property type="entry name" value="alpha/beta-Hydrolases"/>
    <property type="match status" value="1"/>
</dbReference>
<sequence length="211" mass="22447">MNTTRTGDSARIKQILTDQYKAWAAGDADAFVADYAEDATVVMPGVYRQNRAEIRENMAAGFATFLKDSTVTDEVQDIRFLGEDHAIAISRAGILFAGETEVPADRFVNVTWCSTSAAAGGWSPPTTTAPSTRASEPGGRATKNNASVARAAPSAVPQGFAVFGADDTVRKLVPAPANAHWAEFRRGKHFPAMEAPAQLAADLQAFFGPLK</sequence>
<keyword evidence="4" id="KW-1185">Reference proteome</keyword>
<gene>
    <name evidence="3" type="ORF">ACFYXI_09135</name>
</gene>
<evidence type="ECO:0000256" key="1">
    <source>
        <dbReference type="SAM" id="MobiDB-lite"/>
    </source>
</evidence>
<dbReference type="RefSeq" id="WP_387409872.1">
    <property type="nucleotide sequence ID" value="NZ_JBIASD010000004.1"/>
</dbReference>
<dbReference type="InterPro" id="IPR011944">
    <property type="entry name" value="Steroid_delta5-4_isomerase"/>
</dbReference>
<dbReference type="EMBL" id="JBIASD010000004">
    <property type="protein sequence ID" value="MFF3665747.1"/>
    <property type="molecule type" value="Genomic_DNA"/>
</dbReference>
<name>A0ABW6SNJ0_9ACTN</name>
<feature type="compositionally biased region" description="Low complexity" evidence="1">
    <location>
        <begin position="119"/>
        <end position="135"/>
    </location>
</feature>
<feature type="region of interest" description="Disordered" evidence="1">
    <location>
        <begin position="119"/>
        <end position="144"/>
    </location>
</feature>
<dbReference type="InterPro" id="IPR032710">
    <property type="entry name" value="NTF2-like_dom_sf"/>
</dbReference>
<dbReference type="Gene3D" id="3.10.450.50">
    <property type="match status" value="1"/>
</dbReference>
<proteinExistence type="predicted"/>
<evidence type="ECO:0000259" key="2">
    <source>
        <dbReference type="Pfam" id="PF14534"/>
    </source>
</evidence>
<dbReference type="SUPFAM" id="SSF54427">
    <property type="entry name" value="NTF2-like"/>
    <property type="match status" value="1"/>
</dbReference>
<protein>
    <submittedName>
        <fullName evidence="3">SgcJ/EcaC family oxidoreductase</fullName>
    </submittedName>
</protein>
<dbReference type="Proteomes" id="UP001602013">
    <property type="component" value="Unassembled WGS sequence"/>
</dbReference>
<evidence type="ECO:0000313" key="3">
    <source>
        <dbReference type="EMBL" id="MFF3665747.1"/>
    </source>
</evidence>
<feature type="domain" description="DUF4440" evidence="2">
    <location>
        <begin position="12"/>
        <end position="93"/>
    </location>
</feature>
<comment type="caution">
    <text evidence="3">The sequence shown here is derived from an EMBL/GenBank/DDBJ whole genome shotgun (WGS) entry which is preliminary data.</text>
</comment>
<accession>A0ABW6SNJ0</accession>
<dbReference type="InterPro" id="IPR029058">
    <property type="entry name" value="AB_hydrolase_fold"/>
</dbReference>
<dbReference type="InterPro" id="IPR027843">
    <property type="entry name" value="DUF4440"/>
</dbReference>
<dbReference type="Pfam" id="PF14534">
    <property type="entry name" value="DUF4440"/>
    <property type="match status" value="1"/>
</dbReference>
<dbReference type="NCBIfam" id="TIGR02246">
    <property type="entry name" value="SgcJ/EcaC family oxidoreductase"/>
    <property type="match status" value="1"/>
</dbReference>
<evidence type="ECO:0000313" key="4">
    <source>
        <dbReference type="Proteomes" id="UP001602013"/>
    </source>
</evidence>
<reference evidence="3 4" key="1">
    <citation type="submission" date="2024-10" db="EMBL/GenBank/DDBJ databases">
        <title>The Natural Products Discovery Center: Release of the First 8490 Sequenced Strains for Exploring Actinobacteria Biosynthetic Diversity.</title>
        <authorList>
            <person name="Kalkreuter E."/>
            <person name="Kautsar S.A."/>
            <person name="Yang D."/>
            <person name="Bader C.D."/>
            <person name="Teijaro C.N."/>
            <person name="Fluegel L."/>
            <person name="Davis C.M."/>
            <person name="Simpson J.R."/>
            <person name="Lauterbach L."/>
            <person name="Steele A.D."/>
            <person name="Gui C."/>
            <person name="Meng S."/>
            <person name="Li G."/>
            <person name="Viehrig K."/>
            <person name="Ye F."/>
            <person name="Su P."/>
            <person name="Kiefer A.F."/>
            <person name="Nichols A."/>
            <person name="Cepeda A.J."/>
            <person name="Yan W."/>
            <person name="Fan B."/>
            <person name="Jiang Y."/>
            <person name="Adhikari A."/>
            <person name="Zheng C.-J."/>
            <person name="Schuster L."/>
            <person name="Cowan T.M."/>
            <person name="Smanski M.J."/>
            <person name="Chevrette M.G."/>
            <person name="De Carvalho L.P.S."/>
            <person name="Shen B."/>
        </authorList>
    </citation>
    <scope>NUCLEOTIDE SEQUENCE [LARGE SCALE GENOMIC DNA]</scope>
    <source>
        <strain evidence="3 4">NPDC002173</strain>
    </source>
</reference>